<keyword evidence="1" id="KW-0812">Transmembrane</keyword>
<gene>
    <name evidence="2" type="ORF">GCM10022291_01310</name>
</gene>
<evidence type="ECO:0008006" key="4">
    <source>
        <dbReference type="Google" id="ProtNLM"/>
    </source>
</evidence>
<evidence type="ECO:0000313" key="3">
    <source>
        <dbReference type="Proteomes" id="UP001501496"/>
    </source>
</evidence>
<dbReference type="EMBL" id="BAABCA010000001">
    <property type="protein sequence ID" value="GAA4230656.1"/>
    <property type="molecule type" value="Genomic_DNA"/>
</dbReference>
<evidence type="ECO:0000256" key="1">
    <source>
        <dbReference type="SAM" id="Phobius"/>
    </source>
</evidence>
<name>A0ABP8BZ07_9FLAO</name>
<protein>
    <recommendedName>
        <fullName evidence="4">Helix-turn-helix domain-containing protein</fullName>
    </recommendedName>
</protein>
<reference evidence="3" key="1">
    <citation type="journal article" date="2019" name="Int. J. Syst. Evol. Microbiol.">
        <title>The Global Catalogue of Microorganisms (GCM) 10K type strain sequencing project: providing services to taxonomists for standard genome sequencing and annotation.</title>
        <authorList>
            <consortium name="The Broad Institute Genomics Platform"/>
            <consortium name="The Broad Institute Genome Sequencing Center for Infectious Disease"/>
            <person name="Wu L."/>
            <person name="Ma J."/>
        </authorList>
    </citation>
    <scope>NUCLEOTIDE SEQUENCE [LARGE SCALE GENOMIC DNA]</scope>
    <source>
        <strain evidence="3">JCM 17630</strain>
    </source>
</reference>
<sequence>MISTDEKLEVLNILLKSKAFSKSTTSNILLKYLIESSIKNKNLNATDISIELFGSQYEHEKSEATVRVNVYHLRNKLKKYFNNEGINDAITIEIKTGQYGVSFYRREQPKPKYNFKQKISFIFFTLTLLLIGSYAFIKLTYKDPVWHSLFKNDKETTLYLYDIFGYYGPTLFNKIGWHRDYEINSATDFYNEVEKHPKLMKDYSPGRNIYVNFLSAYSVNDLSKHFYRYNSEFKIHKFHNLSLQQLKEQNSIYIGPLRGDNAFVDFFNLKSKHIKLIDNKNSTNQQEEDFFDGQNATYNEGRNIKFKNLEKGIDTLIKLKSNGNKYEHVLVAKLNGDNNTSNLLFFSNHGFGATATIEYFTNVDSLKRFNDNYLKDADEFISLFYVSGKERTSINIKQILFDDNK</sequence>
<dbReference type="Proteomes" id="UP001501496">
    <property type="component" value="Unassembled WGS sequence"/>
</dbReference>
<organism evidence="2 3">
    <name type="scientific">Postechiella marina</name>
    <dbReference type="NCBI Taxonomy" id="943941"/>
    <lineage>
        <taxon>Bacteria</taxon>
        <taxon>Pseudomonadati</taxon>
        <taxon>Bacteroidota</taxon>
        <taxon>Flavobacteriia</taxon>
        <taxon>Flavobacteriales</taxon>
        <taxon>Flavobacteriaceae</taxon>
        <taxon>Postechiella</taxon>
    </lineage>
</organism>
<keyword evidence="1" id="KW-1133">Transmembrane helix</keyword>
<evidence type="ECO:0000313" key="2">
    <source>
        <dbReference type="EMBL" id="GAA4230656.1"/>
    </source>
</evidence>
<accession>A0ABP8BZ07</accession>
<keyword evidence="1" id="KW-0472">Membrane</keyword>
<proteinExistence type="predicted"/>
<feature type="transmembrane region" description="Helical" evidence="1">
    <location>
        <begin position="119"/>
        <end position="137"/>
    </location>
</feature>
<keyword evidence="3" id="KW-1185">Reference proteome</keyword>
<comment type="caution">
    <text evidence="2">The sequence shown here is derived from an EMBL/GenBank/DDBJ whole genome shotgun (WGS) entry which is preliminary data.</text>
</comment>
<dbReference type="RefSeq" id="WP_344785925.1">
    <property type="nucleotide sequence ID" value="NZ_BAABCA010000001.1"/>
</dbReference>